<proteinExistence type="predicted"/>
<evidence type="ECO:0000256" key="7">
    <source>
        <dbReference type="ARBA" id="ARBA00022729"/>
    </source>
</evidence>
<reference evidence="17" key="1">
    <citation type="journal article" date="2010" name="Nature">
        <title>The Amphimedon queenslandica genome and the evolution of animal complexity.</title>
        <authorList>
            <person name="Srivastava M."/>
            <person name="Simakov O."/>
            <person name="Chapman J."/>
            <person name="Fahey B."/>
            <person name="Gauthier M.E."/>
            <person name="Mitros T."/>
            <person name="Richards G.S."/>
            <person name="Conaco C."/>
            <person name="Dacre M."/>
            <person name="Hellsten U."/>
            <person name="Larroux C."/>
            <person name="Putnam N.H."/>
            <person name="Stanke M."/>
            <person name="Adamska M."/>
            <person name="Darling A."/>
            <person name="Degnan S.M."/>
            <person name="Oakley T.H."/>
            <person name="Plachetzki D.C."/>
            <person name="Zhai Y."/>
            <person name="Adamski M."/>
            <person name="Calcino A."/>
            <person name="Cummins S.F."/>
            <person name="Goodstein D.M."/>
            <person name="Harris C."/>
            <person name="Jackson D.J."/>
            <person name="Leys S.P."/>
            <person name="Shu S."/>
            <person name="Woodcroft B.J."/>
            <person name="Vervoort M."/>
            <person name="Kosik K.S."/>
            <person name="Manning G."/>
            <person name="Degnan B.M."/>
            <person name="Rokhsar D.S."/>
        </authorList>
    </citation>
    <scope>NUCLEOTIDE SEQUENCE [LARGE SCALE GENOMIC DNA]</scope>
</reference>
<protein>
    <submittedName>
        <fullName evidence="16">Uncharacterized protein</fullName>
    </submittedName>
</protein>
<dbReference type="GO" id="GO:0031982">
    <property type="term" value="C:vesicle"/>
    <property type="evidence" value="ECO:0007669"/>
    <property type="project" value="UniProtKB-SubCell"/>
</dbReference>
<evidence type="ECO:0000256" key="2">
    <source>
        <dbReference type="ARBA" id="ARBA00004251"/>
    </source>
</evidence>
<evidence type="ECO:0000256" key="3">
    <source>
        <dbReference type="ARBA" id="ARBA00004373"/>
    </source>
</evidence>
<evidence type="ECO:0000256" key="11">
    <source>
        <dbReference type="ARBA" id="ARBA00023170"/>
    </source>
</evidence>
<dbReference type="Proteomes" id="UP000007879">
    <property type="component" value="Unassembled WGS sequence"/>
</dbReference>
<dbReference type="GO" id="GO:0005789">
    <property type="term" value="C:endoplasmic reticulum membrane"/>
    <property type="evidence" value="ECO:0007669"/>
    <property type="project" value="UniProtKB-SubCell"/>
</dbReference>
<evidence type="ECO:0000256" key="1">
    <source>
        <dbReference type="ARBA" id="ARBA00004115"/>
    </source>
</evidence>
<dbReference type="GO" id="GO:0009897">
    <property type="term" value="C:external side of plasma membrane"/>
    <property type="evidence" value="ECO:0007669"/>
    <property type="project" value="TreeGrafter"/>
</dbReference>
<keyword evidence="7 13" id="KW-0732">Signal</keyword>
<sequence length="436" mass="47831">MASSFCLVALFAFLIGCLATGTVWEVQFEAKASDKSKFYVLNNWKEGNGVYNGQESAPFPALQTSDTMLKTMGILRESATWAGVRLGNLFRRPKANALFLLDGLSDSVNLESLSEQSYPVDQTGLTGMTSGDEQALFVGDNILTHFVGLFDGLSLSLRVSLSDDVELSEKDALISSVNGLFDLTSPVDQEFLKSVLSIRDSVKKISSKAAADSAPDVYLFSFSGLRALGVKYSSDSEQMKAAVKIMSDTVEKVTQELKRLYDGDIVVQALVLQWEYSDVSDEQVRAIKNILEAFNLNEAEIDSALKGFPSLNLPEKLTSSDLALLCTELGLYIESQNGRLAATQCDTSIHGQRIRRDIDFDLDETYSANSNTTFGTVKGRVESRSENFSAIFLIIFATMVPLILSLFAISWAMWNMDPGSDSVIYRNTDPVGIKLE</sequence>
<feature type="signal peptide" evidence="13">
    <location>
        <begin position="1"/>
        <end position="19"/>
    </location>
</feature>
<keyword evidence="8" id="KW-0256">Endoplasmic reticulum</keyword>
<evidence type="ECO:0000256" key="12">
    <source>
        <dbReference type="SAM" id="Phobius"/>
    </source>
</evidence>
<dbReference type="InterPro" id="IPR057318">
    <property type="entry name" value="RENR_N"/>
</dbReference>
<dbReference type="KEGG" id="aqu:100633284"/>
<name>A0A1X7VS32_AMPQE</name>
<feature type="domain" description="Renin receptor N-terminal" evidence="15">
    <location>
        <begin position="56"/>
        <end position="272"/>
    </location>
</feature>
<evidence type="ECO:0000256" key="13">
    <source>
        <dbReference type="SAM" id="SignalP"/>
    </source>
</evidence>
<dbReference type="eggNOG" id="KOG4737">
    <property type="taxonomic scope" value="Eukaryota"/>
</dbReference>
<evidence type="ECO:0000259" key="15">
    <source>
        <dbReference type="Pfam" id="PF25294"/>
    </source>
</evidence>
<evidence type="ECO:0000256" key="4">
    <source>
        <dbReference type="ARBA" id="ARBA00022475"/>
    </source>
</evidence>
<accession>A0A1X7VS32</accession>
<keyword evidence="4" id="KW-1003">Cell membrane</keyword>
<dbReference type="AlphaFoldDB" id="A0A1X7VS32"/>
<keyword evidence="10 12" id="KW-0472">Membrane</keyword>
<evidence type="ECO:0000256" key="8">
    <source>
        <dbReference type="ARBA" id="ARBA00022824"/>
    </source>
</evidence>
<dbReference type="InParanoid" id="A0A1X7VS32"/>
<dbReference type="PANTHER" id="PTHR13351">
    <property type="entry name" value="RENIN RECEPTOR"/>
    <property type="match status" value="1"/>
</dbReference>
<comment type="subcellular location">
    <subcellularLocation>
        <location evidence="2">Cell membrane</location>
        <topology evidence="2">Single-pass type I membrane protein</topology>
    </subcellularLocation>
    <subcellularLocation>
        <location evidence="1">Endoplasmic reticulum membrane</location>
        <topology evidence="1">Single-pass type I membrane protein</topology>
    </subcellularLocation>
    <subcellularLocation>
        <location evidence="3">Vesicle</location>
    </subcellularLocation>
</comment>
<dbReference type="EnsemblMetazoa" id="Aqu2.1.42223_001">
    <property type="protein sequence ID" value="Aqu2.1.42223_001"/>
    <property type="gene ID" value="Aqu2.1.42223"/>
</dbReference>
<dbReference type="InterPro" id="IPR056780">
    <property type="entry name" value="Renin_r_C"/>
</dbReference>
<evidence type="ECO:0000313" key="16">
    <source>
        <dbReference type="EnsemblMetazoa" id="Aqu2.1.42223_001"/>
    </source>
</evidence>
<keyword evidence="11" id="KW-0675">Receptor</keyword>
<evidence type="ECO:0000259" key="14">
    <source>
        <dbReference type="Pfam" id="PF07850"/>
    </source>
</evidence>
<organism evidence="16">
    <name type="scientific">Amphimedon queenslandica</name>
    <name type="common">Sponge</name>
    <dbReference type="NCBI Taxonomy" id="400682"/>
    <lineage>
        <taxon>Eukaryota</taxon>
        <taxon>Metazoa</taxon>
        <taxon>Porifera</taxon>
        <taxon>Demospongiae</taxon>
        <taxon>Heteroscleromorpha</taxon>
        <taxon>Haplosclerida</taxon>
        <taxon>Niphatidae</taxon>
        <taxon>Amphimedon</taxon>
    </lineage>
</organism>
<keyword evidence="6 12" id="KW-0812">Transmembrane</keyword>
<evidence type="ECO:0000256" key="6">
    <source>
        <dbReference type="ARBA" id="ARBA00022692"/>
    </source>
</evidence>
<dbReference type="Pfam" id="PF07850">
    <property type="entry name" value="Renin_r"/>
    <property type="match status" value="1"/>
</dbReference>
<keyword evidence="9 12" id="KW-1133">Transmembrane helix</keyword>
<gene>
    <name evidence="16" type="primary">100633284</name>
</gene>
<feature type="transmembrane region" description="Helical" evidence="12">
    <location>
        <begin position="390"/>
        <end position="414"/>
    </location>
</feature>
<dbReference type="GO" id="GO:0038023">
    <property type="term" value="F:signaling receptor activity"/>
    <property type="evidence" value="ECO:0007669"/>
    <property type="project" value="InterPro"/>
</dbReference>
<dbReference type="EnsemblMetazoa" id="XM_003383187.3">
    <property type="protein sequence ID" value="XP_003383235.1"/>
    <property type="gene ID" value="LOC100633284"/>
</dbReference>
<dbReference type="OrthoDB" id="7866065at2759"/>
<keyword evidence="17" id="KW-1185">Reference proteome</keyword>
<keyword evidence="5" id="KW-0165">Cleavage on pair of basic residues</keyword>
<dbReference type="GO" id="GO:0098588">
    <property type="term" value="C:bounding membrane of organelle"/>
    <property type="evidence" value="ECO:0007669"/>
    <property type="project" value="UniProtKB-ARBA"/>
</dbReference>
<dbReference type="STRING" id="400682.A0A1X7VS32"/>
<feature type="domain" description="Renin receptor-like C-terminal transmembrane spanning segment" evidence="14">
    <location>
        <begin position="381"/>
        <end position="428"/>
    </location>
</feature>
<feature type="chain" id="PRO_5010854477" evidence="13">
    <location>
        <begin position="20"/>
        <end position="436"/>
    </location>
</feature>
<dbReference type="Pfam" id="PF25294">
    <property type="entry name" value="RENR_N"/>
    <property type="match status" value="1"/>
</dbReference>
<dbReference type="InterPro" id="IPR012493">
    <property type="entry name" value="Renin_rcpt"/>
</dbReference>
<evidence type="ECO:0000256" key="10">
    <source>
        <dbReference type="ARBA" id="ARBA00023136"/>
    </source>
</evidence>
<reference evidence="16" key="2">
    <citation type="submission" date="2017-05" db="UniProtKB">
        <authorList>
            <consortium name="EnsemblMetazoa"/>
        </authorList>
    </citation>
    <scope>IDENTIFICATION</scope>
</reference>
<evidence type="ECO:0000256" key="9">
    <source>
        <dbReference type="ARBA" id="ARBA00022989"/>
    </source>
</evidence>
<dbReference type="PANTHER" id="PTHR13351:SF1">
    <property type="entry name" value="RENIN RECEPTOR"/>
    <property type="match status" value="1"/>
</dbReference>
<evidence type="ECO:0000313" key="17">
    <source>
        <dbReference type="Proteomes" id="UP000007879"/>
    </source>
</evidence>
<evidence type="ECO:0000256" key="5">
    <source>
        <dbReference type="ARBA" id="ARBA00022685"/>
    </source>
</evidence>